<dbReference type="InterPro" id="IPR040165">
    <property type="entry name" value="Diminuto-like"/>
</dbReference>
<evidence type="ECO:0000256" key="1">
    <source>
        <dbReference type="ARBA" id="ARBA00004167"/>
    </source>
</evidence>
<organism evidence="10 11">
    <name type="scientific">Cryobacterium cheniae</name>
    <dbReference type="NCBI Taxonomy" id="1259262"/>
    <lineage>
        <taxon>Bacteria</taxon>
        <taxon>Bacillati</taxon>
        <taxon>Actinomycetota</taxon>
        <taxon>Actinomycetes</taxon>
        <taxon>Micrococcales</taxon>
        <taxon>Microbacteriaceae</taxon>
        <taxon>Cryobacterium</taxon>
    </lineage>
</organism>
<comment type="caution">
    <text evidence="10">The sequence shown here is derived from an EMBL/GenBank/DDBJ whole genome shotgun (WGS) entry which is preliminary data.</text>
</comment>
<proteinExistence type="predicted"/>
<keyword evidence="7" id="KW-0560">Oxidoreductase</keyword>
<feature type="domain" description="FAD-binding PCMH-type" evidence="9">
    <location>
        <begin position="1"/>
        <end position="174"/>
    </location>
</feature>
<keyword evidence="3" id="KW-0285">Flavoprotein</keyword>
<evidence type="ECO:0000256" key="3">
    <source>
        <dbReference type="ARBA" id="ARBA00022630"/>
    </source>
</evidence>
<reference evidence="10 11" key="1">
    <citation type="submission" date="2019-03" db="EMBL/GenBank/DDBJ databases">
        <title>Genomics of glacier-inhabiting Cryobacterium strains.</title>
        <authorList>
            <person name="Liu Q."/>
            <person name="Xin Y.-H."/>
        </authorList>
    </citation>
    <scope>NUCLEOTIDE SEQUENCE [LARGE SCALE GENOMIC DNA]</scope>
    <source>
        <strain evidence="10 11">TMT2-48-2</strain>
    </source>
</reference>
<dbReference type="Proteomes" id="UP000298433">
    <property type="component" value="Unassembled WGS sequence"/>
</dbReference>
<evidence type="ECO:0000256" key="2">
    <source>
        <dbReference type="ARBA" id="ARBA00012405"/>
    </source>
</evidence>
<dbReference type="InterPro" id="IPR016166">
    <property type="entry name" value="FAD-bd_PCMH"/>
</dbReference>
<dbReference type="InterPro" id="IPR016164">
    <property type="entry name" value="FAD-linked_Oxase-like_C"/>
</dbReference>
<gene>
    <name evidence="10" type="ORF">E3T23_09655</name>
</gene>
<keyword evidence="8" id="KW-0472">Membrane</keyword>
<evidence type="ECO:0000259" key="9">
    <source>
        <dbReference type="PROSITE" id="PS51387"/>
    </source>
</evidence>
<dbReference type="SUPFAM" id="SSF55103">
    <property type="entry name" value="FAD-linked oxidases, C-terminal domain"/>
    <property type="match status" value="1"/>
</dbReference>
<evidence type="ECO:0000313" key="10">
    <source>
        <dbReference type="EMBL" id="TFC79530.1"/>
    </source>
</evidence>
<keyword evidence="6" id="KW-1133">Transmembrane helix</keyword>
<dbReference type="SUPFAM" id="SSF56176">
    <property type="entry name" value="FAD-binding/transporter-associated domain-like"/>
    <property type="match status" value="1"/>
</dbReference>
<dbReference type="OrthoDB" id="5482059at2"/>
<evidence type="ECO:0000256" key="7">
    <source>
        <dbReference type="ARBA" id="ARBA00023002"/>
    </source>
</evidence>
<dbReference type="Pfam" id="PF01565">
    <property type="entry name" value="FAD_binding_4"/>
    <property type="match status" value="1"/>
</dbReference>
<evidence type="ECO:0000256" key="4">
    <source>
        <dbReference type="ARBA" id="ARBA00022692"/>
    </source>
</evidence>
<accession>A0A4R8XR78</accession>
<name>A0A4R8XR78_9MICO</name>
<dbReference type="InterPro" id="IPR006094">
    <property type="entry name" value="Oxid_FAD_bind_N"/>
</dbReference>
<dbReference type="PANTHER" id="PTHR10801">
    <property type="entry name" value="24-DEHYDROCHOLESTEROL REDUCTASE"/>
    <property type="match status" value="1"/>
</dbReference>
<dbReference type="GO" id="GO:0016020">
    <property type="term" value="C:membrane"/>
    <property type="evidence" value="ECO:0007669"/>
    <property type="project" value="UniProtKB-SubCell"/>
</dbReference>
<dbReference type="AlphaFoldDB" id="A0A4R8XR78"/>
<comment type="subcellular location">
    <subcellularLocation>
        <location evidence="1">Membrane</location>
        <topology evidence="1">Single-pass membrane protein</topology>
    </subcellularLocation>
</comment>
<dbReference type="InterPro" id="IPR036318">
    <property type="entry name" value="FAD-bd_PCMH-like_sf"/>
</dbReference>
<dbReference type="InterPro" id="IPR016169">
    <property type="entry name" value="FAD-bd_PCMH_sub2"/>
</dbReference>
<dbReference type="PROSITE" id="PS51387">
    <property type="entry name" value="FAD_PCMH"/>
    <property type="match status" value="1"/>
</dbReference>
<dbReference type="RefSeq" id="WP_134370166.1">
    <property type="nucleotide sequence ID" value="NZ_SOGN01000044.1"/>
</dbReference>
<dbReference type="EMBL" id="SOGN01000044">
    <property type="protein sequence ID" value="TFC79530.1"/>
    <property type="molecule type" value="Genomic_DNA"/>
</dbReference>
<keyword evidence="5" id="KW-0274">FAD</keyword>
<evidence type="ECO:0000313" key="11">
    <source>
        <dbReference type="Proteomes" id="UP000298433"/>
    </source>
</evidence>
<dbReference type="EC" id="1.3.1.72" evidence="2"/>
<keyword evidence="4" id="KW-0812">Transmembrane</keyword>
<dbReference type="PANTHER" id="PTHR10801:SF0">
    <property type="entry name" value="DELTA(24)-STEROL REDUCTASE"/>
    <property type="match status" value="1"/>
</dbReference>
<dbReference type="GO" id="GO:0071949">
    <property type="term" value="F:FAD binding"/>
    <property type="evidence" value="ECO:0007669"/>
    <property type="project" value="InterPro"/>
</dbReference>
<dbReference type="Gene3D" id="3.30.465.10">
    <property type="match status" value="1"/>
</dbReference>
<keyword evidence="11" id="KW-1185">Reference proteome</keyword>
<protein>
    <recommendedName>
        <fullName evidence="2">Delta(24)-sterol reductase</fullName>
        <ecNumber evidence="2">1.3.1.72</ecNumber>
    </recommendedName>
</protein>
<evidence type="ECO:0000256" key="5">
    <source>
        <dbReference type="ARBA" id="ARBA00022827"/>
    </source>
</evidence>
<sequence>MFPPSIDARSAHAAAVARLLASYRAVPPAASVRLAKPTSNLFRSRTKPNARSLETSGLTGVLAVDPETRTADVGGMCTYEDLVAATLPHGLAPLVVPQLKTITLGGAVTGLGIESTSFRNGLPHESVLEMDILTGAGEVVTASAHEHDDLYRAFPNSYGTLGYAVSLRIELEPVEPFVALRHLRFHALTELVAAMDRIVATGGLDGERVDYLDGVVFSADESYLCAGTRTAASGPVSDYTGQQIYYRSIQHDDGIKSDRLTIHDYLWRWDTDWFWCSEAFGAQRPRIRRLWPRRYRRSSFYGKLMRYERRFHIGDRIERLGGRPPREQVVQDVEVPIERCAEFLDWFLDTVPIKPIWLCPLRSQGDSWPLYPIRPQQTYVNVGFWSTVPVGSIDGETNRLIERTVSELHGHKSLYSDSYYSPEDFDELYGGAIYRTVKKRYDPDSRLLDLYAKAVQRR</sequence>
<evidence type="ECO:0000256" key="8">
    <source>
        <dbReference type="ARBA" id="ARBA00023136"/>
    </source>
</evidence>
<evidence type="ECO:0000256" key="6">
    <source>
        <dbReference type="ARBA" id="ARBA00022989"/>
    </source>
</evidence>
<dbReference type="GO" id="GO:0050614">
    <property type="term" value="F:Delta24-sterol reductase activity"/>
    <property type="evidence" value="ECO:0007669"/>
    <property type="project" value="UniProtKB-EC"/>
</dbReference>